<keyword evidence="2" id="KW-1185">Reference proteome</keyword>
<comment type="caution">
    <text evidence="1">The sequence shown here is derived from an EMBL/GenBank/DDBJ whole genome shotgun (WGS) entry which is preliminary data.</text>
</comment>
<name>A0A150G6W7_GONPE</name>
<sequence>MSSLNLTLAPSPSGATGEFNCSIAAPATSGAALTGLFRSAPEALTYFNAVAEPGTAGTLRSALGLTCNISSVAFALNTQPLATARLFDAANTPGLRCDVTARSDAAAPLPPPPVGRA</sequence>
<organism evidence="1 2">
    <name type="scientific">Gonium pectorale</name>
    <name type="common">Green alga</name>
    <dbReference type="NCBI Taxonomy" id="33097"/>
    <lineage>
        <taxon>Eukaryota</taxon>
        <taxon>Viridiplantae</taxon>
        <taxon>Chlorophyta</taxon>
        <taxon>core chlorophytes</taxon>
        <taxon>Chlorophyceae</taxon>
        <taxon>CS clade</taxon>
        <taxon>Chlamydomonadales</taxon>
        <taxon>Volvocaceae</taxon>
        <taxon>Gonium</taxon>
    </lineage>
</organism>
<protein>
    <submittedName>
        <fullName evidence="1">Uncharacterized protein</fullName>
    </submittedName>
</protein>
<reference evidence="2" key="1">
    <citation type="journal article" date="2016" name="Nat. Commun.">
        <title>The Gonium pectorale genome demonstrates co-option of cell cycle regulation during the evolution of multicellularity.</title>
        <authorList>
            <person name="Hanschen E.R."/>
            <person name="Marriage T.N."/>
            <person name="Ferris P.J."/>
            <person name="Hamaji T."/>
            <person name="Toyoda A."/>
            <person name="Fujiyama A."/>
            <person name="Neme R."/>
            <person name="Noguchi H."/>
            <person name="Minakuchi Y."/>
            <person name="Suzuki M."/>
            <person name="Kawai-Toyooka H."/>
            <person name="Smith D.R."/>
            <person name="Sparks H."/>
            <person name="Anderson J."/>
            <person name="Bakaric R."/>
            <person name="Luria V."/>
            <person name="Karger A."/>
            <person name="Kirschner M.W."/>
            <person name="Durand P.M."/>
            <person name="Michod R.E."/>
            <person name="Nozaki H."/>
            <person name="Olson B.J."/>
        </authorList>
    </citation>
    <scope>NUCLEOTIDE SEQUENCE [LARGE SCALE GENOMIC DNA]</scope>
    <source>
        <strain evidence="2">NIES-2863</strain>
    </source>
</reference>
<dbReference type="EMBL" id="LSYV01000055">
    <property type="protein sequence ID" value="KXZ45513.1"/>
    <property type="molecule type" value="Genomic_DNA"/>
</dbReference>
<dbReference type="AlphaFoldDB" id="A0A150G6W7"/>
<evidence type="ECO:0000313" key="2">
    <source>
        <dbReference type="Proteomes" id="UP000075714"/>
    </source>
</evidence>
<dbReference type="Proteomes" id="UP000075714">
    <property type="component" value="Unassembled WGS sequence"/>
</dbReference>
<proteinExistence type="predicted"/>
<accession>A0A150G6W7</accession>
<evidence type="ECO:0000313" key="1">
    <source>
        <dbReference type="EMBL" id="KXZ45513.1"/>
    </source>
</evidence>
<gene>
    <name evidence="1" type="ORF">GPECTOR_54g255</name>
</gene>